<dbReference type="InterPro" id="IPR003593">
    <property type="entry name" value="AAA+_ATPase"/>
</dbReference>
<keyword evidence="3" id="KW-1185">Reference proteome</keyword>
<proteinExistence type="predicted"/>
<name>A0ABS1RHA3_9RHOB</name>
<dbReference type="SMART" id="SM00382">
    <property type="entry name" value="AAA"/>
    <property type="match status" value="1"/>
</dbReference>
<dbReference type="GO" id="GO:0016301">
    <property type="term" value="F:kinase activity"/>
    <property type="evidence" value="ECO:0007669"/>
    <property type="project" value="UniProtKB-KW"/>
</dbReference>
<protein>
    <submittedName>
        <fullName evidence="2">Nucleoside/nucleotide kinase family protein</fullName>
    </submittedName>
</protein>
<sequence>MSAPPDLQALAARVLAAPPRRTRRLVALAGPPGSGKSTLARRLSGQLAEMGHAAPVVPMDGFHLDNRLLSARGLLARKGAPESFDVAGLLRLVDALVAGGEVIHPVFDRARDIAIAGAGAVAETDRTAILEGNYLLFDAPPWRALAGFWDVSVFLAVPEEDLLSRLTTRWLDHGLAPEAARDRAERNDMANARLVAARRLPADLALGTAEPLPGTRTPA</sequence>
<evidence type="ECO:0000259" key="1">
    <source>
        <dbReference type="SMART" id="SM00382"/>
    </source>
</evidence>
<keyword evidence="2" id="KW-0808">Transferase</keyword>
<reference evidence="3" key="1">
    <citation type="submission" date="2021-01" db="EMBL/GenBank/DDBJ databases">
        <title>Draft genomes of Rhodovulum sulfidophilum.</title>
        <authorList>
            <person name="Guzman M.S."/>
        </authorList>
    </citation>
    <scope>NUCLEOTIDE SEQUENCE [LARGE SCALE GENOMIC DNA]</scope>
    <source>
        <strain evidence="3">AB19</strain>
    </source>
</reference>
<dbReference type="EMBL" id="JAESIL010000025">
    <property type="protein sequence ID" value="MBL3578071.1"/>
    <property type="molecule type" value="Genomic_DNA"/>
</dbReference>
<organism evidence="2 3">
    <name type="scientific">Rhodovulum visakhapatnamense</name>
    <dbReference type="NCBI Taxonomy" id="364297"/>
    <lineage>
        <taxon>Bacteria</taxon>
        <taxon>Pseudomonadati</taxon>
        <taxon>Pseudomonadota</taxon>
        <taxon>Alphaproteobacteria</taxon>
        <taxon>Rhodobacterales</taxon>
        <taxon>Paracoccaceae</taxon>
        <taxon>Rhodovulum</taxon>
    </lineage>
</organism>
<keyword evidence="2" id="KW-0418">Kinase</keyword>
<evidence type="ECO:0000313" key="3">
    <source>
        <dbReference type="Proteomes" id="UP000635853"/>
    </source>
</evidence>
<comment type="caution">
    <text evidence="2">The sequence shown here is derived from an EMBL/GenBank/DDBJ whole genome shotgun (WGS) entry which is preliminary data.</text>
</comment>
<dbReference type="NCBIfam" id="NF006746">
    <property type="entry name" value="PRK09270.1-5"/>
    <property type="match status" value="1"/>
</dbReference>
<dbReference type="Proteomes" id="UP000635853">
    <property type="component" value="Unassembled WGS sequence"/>
</dbReference>
<dbReference type="InterPro" id="IPR006083">
    <property type="entry name" value="PRK/URK"/>
</dbReference>
<feature type="domain" description="AAA+ ATPase" evidence="1">
    <location>
        <begin position="22"/>
        <end position="181"/>
    </location>
</feature>
<dbReference type="InterPro" id="IPR027417">
    <property type="entry name" value="P-loop_NTPase"/>
</dbReference>
<accession>A0ABS1RHA3</accession>
<dbReference type="RefSeq" id="WP_075785250.1">
    <property type="nucleotide sequence ID" value="NZ_JAESIL010000025.1"/>
</dbReference>
<evidence type="ECO:0000313" key="2">
    <source>
        <dbReference type="EMBL" id="MBL3578071.1"/>
    </source>
</evidence>
<dbReference type="PANTHER" id="PTHR10285">
    <property type="entry name" value="URIDINE KINASE"/>
    <property type="match status" value="1"/>
</dbReference>
<dbReference type="SUPFAM" id="SSF52540">
    <property type="entry name" value="P-loop containing nucleoside triphosphate hydrolases"/>
    <property type="match status" value="1"/>
</dbReference>
<gene>
    <name evidence="2" type="ORF">JMJ92_07890</name>
</gene>
<dbReference type="Gene3D" id="3.40.50.300">
    <property type="entry name" value="P-loop containing nucleotide triphosphate hydrolases"/>
    <property type="match status" value="1"/>
</dbReference>
<dbReference type="Pfam" id="PF00485">
    <property type="entry name" value="PRK"/>
    <property type="match status" value="1"/>
</dbReference>